<evidence type="ECO:0000313" key="6">
    <source>
        <dbReference type="EMBL" id="VUC31314.1"/>
    </source>
</evidence>
<evidence type="ECO:0000256" key="1">
    <source>
        <dbReference type="ARBA" id="ARBA00001954"/>
    </source>
</evidence>
<evidence type="ECO:0000313" key="7">
    <source>
        <dbReference type="Proteomes" id="UP000766486"/>
    </source>
</evidence>
<evidence type="ECO:0000256" key="5">
    <source>
        <dbReference type="ARBA" id="ARBA00023004"/>
    </source>
</evidence>
<name>A0ABY6UJ97_BIOOC</name>
<reference evidence="6 7" key="1">
    <citation type="submission" date="2019-06" db="EMBL/GenBank/DDBJ databases">
        <authorList>
            <person name="Broberg M."/>
        </authorList>
    </citation>
    <scope>NUCLEOTIDE SEQUENCE [LARGE SCALE GENOMIC DNA]</scope>
</reference>
<dbReference type="InterPro" id="IPR004294">
    <property type="entry name" value="Carotenoid_Oase"/>
</dbReference>
<comment type="caution">
    <text evidence="6">The sequence shown here is derived from an EMBL/GenBank/DDBJ whole genome shotgun (WGS) entry which is preliminary data.</text>
</comment>
<organism evidence="6 7">
    <name type="scientific">Bionectria ochroleuca</name>
    <name type="common">Gliocladium roseum</name>
    <dbReference type="NCBI Taxonomy" id="29856"/>
    <lineage>
        <taxon>Eukaryota</taxon>
        <taxon>Fungi</taxon>
        <taxon>Dikarya</taxon>
        <taxon>Ascomycota</taxon>
        <taxon>Pezizomycotina</taxon>
        <taxon>Sordariomycetes</taxon>
        <taxon>Hypocreomycetidae</taxon>
        <taxon>Hypocreales</taxon>
        <taxon>Bionectriaceae</taxon>
        <taxon>Clonostachys</taxon>
    </lineage>
</organism>
<keyword evidence="7" id="KW-1185">Reference proteome</keyword>
<evidence type="ECO:0000256" key="2">
    <source>
        <dbReference type="ARBA" id="ARBA00006787"/>
    </source>
</evidence>
<keyword evidence="5" id="KW-0408">Iron</keyword>
<proteinExistence type="inferred from homology"/>
<dbReference type="Pfam" id="PF03055">
    <property type="entry name" value="RPE65"/>
    <property type="match status" value="2"/>
</dbReference>
<keyword evidence="4" id="KW-0560">Oxidoreductase</keyword>
<dbReference type="PANTHER" id="PTHR10543">
    <property type="entry name" value="BETA-CAROTENE DIOXYGENASE"/>
    <property type="match status" value="1"/>
</dbReference>
<sequence>MPPNVRYCSEEEIQFLPPYFKNTGDTPEPVLCRTEGRWPEWLSGTFVRTAGGFWSVPLSEDGSKPDAQLQHFFDGLNVLHKFEFVGGKVTYQSRSTADGVIQKAKKSGFLHTLIFGLNPNTALRDAQDPCWARLGSQASIRAAAFTSIILTRELIVGTDFNALQILDMKTLEPKRIFTYAAIDPELAGYGICAHPPKDRKRGHIYNYLISDEGVMYIFAMDYASNPAKLVWKTALPCKPCYIHSLAISSDYAIFVRNPVHMDTSDVSKPVSQMLTLETGESTIFYVLDKNTGSIVATYKAAHFFFFHSVNAYDYVDEKSGLKTIHVDLSAYSGDYCSFLDYNFSNLLDPACPFALPRLVRYVWGVLDGGGPAPGSLVPLGKLGNGVDIPCPAFTSGIVKTDWQTGKFLAWRPENGESAPCEPVFVGRPGATDEDDGIVLTIVINRTGTHSTLIALDGKTMREIARAVMPQVLGFGPHGSFIEEPGLYDGMKLY</sequence>
<gene>
    <name evidence="6" type="ORF">CLO192961_LOCUS304685</name>
</gene>
<accession>A0ABY6UJ97</accession>
<comment type="similarity">
    <text evidence="2">Belongs to the carotenoid oxygenase family.</text>
</comment>
<dbReference type="EMBL" id="CABFNS010000831">
    <property type="protein sequence ID" value="VUC31314.1"/>
    <property type="molecule type" value="Genomic_DNA"/>
</dbReference>
<evidence type="ECO:0000256" key="3">
    <source>
        <dbReference type="ARBA" id="ARBA00022723"/>
    </source>
</evidence>
<dbReference type="Proteomes" id="UP000766486">
    <property type="component" value="Unassembled WGS sequence"/>
</dbReference>
<comment type="cofactor">
    <cofactor evidence="1">
        <name>Fe(2+)</name>
        <dbReference type="ChEBI" id="CHEBI:29033"/>
    </cofactor>
</comment>
<protein>
    <submittedName>
        <fullName evidence="6">Uncharacterized protein</fullName>
    </submittedName>
</protein>
<dbReference type="PANTHER" id="PTHR10543:SF24">
    <property type="entry name" value="CAROTENOID ISOMEROOXYGENASE"/>
    <property type="match status" value="1"/>
</dbReference>
<evidence type="ECO:0000256" key="4">
    <source>
        <dbReference type="ARBA" id="ARBA00023002"/>
    </source>
</evidence>
<keyword evidence="3" id="KW-0479">Metal-binding</keyword>